<accession>A0A4R5YD45</accession>
<dbReference type="CDD" id="cd06558">
    <property type="entry name" value="crotonase-like"/>
    <property type="match status" value="1"/>
</dbReference>
<evidence type="ECO:0000256" key="2">
    <source>
        <dbReference type="SAM" id="MobiDB-lite"/>
    </source>
</evidence>
<comment type="similarity">
    <text evidence="1">Belongs to the enoyl-CoA hydratase/isomerase family.</text>
</comment>
<protein>
    <submittedName>
        <fullName evidence="3">Enoyl-CoA hydratase/isomerase family protein</fullName>
    </submittedName>
</protein>
<dbReference type="PANTHER" id="PTHR42964:SF1">
    <property type="entry name" value="POLYKETIDE BIOSYNTHESIS ENOYL-COA HYDRATASE PKSH-RELATED"/>
    <property type="match status" value="1"/>
</dbReference>
<evidence type="ECO:0000313" key="3">
    <source>
        <dbReference type="EMBL" id="TDL42802.1"/>
    </source>
</evidence>
<dbReference type="InterPro" id="IPR029045">
    <property type="entry name" value="ClpP/crotonase-like_dom_sf"/>
</dbReference>
<dbReference type="InterPro" id="IPR051683">
    <property type="entry name" value="Enoyl-CoA_Hydratase/Isomerase"/>
</dbReference>
<dbReference type="InterPro" id="IPR001753">
    <property type="entry name" value="Enoyl-CoA_hydra/iso"/>
</dbReference>
<evidence type="ECO:0000256" key="1">
    <source>
        <dbReference type="ARBA" id="ARBA00005254"/>
    </source>
</evidence>
<dbReference type="Gene3D" id="1.10.12.10">
    <property type="entry name" value="Lyase 2-enoyl-coa Hydratase, Chain A, domain 2"/>
    <property type="match status" value="1"/>
</dbReference>
<dbReference type="EMBL" id="SMZT01000003">
    <property type="protein sequence ID" value="TDL42802.1"/>
    <property type="molecule type" value="Genomic_DNA"/>
</dbReference>
<reference evidence="3 4" key="1">
    <citation type="submission" date="2019-03" db="EMBL/GenBank/DDBJ databases">
        <title>Genome Sequencing and Assembly of Various Microbes Isolated from Partially Reclaimed Soil and Acid Mine Drainage (AMD) Site.</title>
        <authorList>
            <person name="Steinbock B."/>
            <person name="Bechtold R."/>
            <person name="Sevigny J.L."/>
            <person name="Thomas D."/>
            <person name="Cuthill L.R."/>
            <person name="Aveiro Johannsen E.J."/>
            <person name="Thomas K."/>
            <person name="Ghosh A."/>
        </authorList>
    </citation>
    <scope>NUCLEOTIDE SEQUENCE [LARGE SCALE GENOMIC DNA]</scope>
    <source>
        <strain evidence="3 4">S-A3</strain>
    </source>
</reference>
<comment type="caution">
    <text evidence="3">The sequence shown here is derived from an EMBL/GenBank/DDBJ whole genome shotgun (WGS) entry which is preliminary data.</text>
</comment>
<dbReference type="Proteomes" id="UP000295163">
    <property type="component" value="Unassembled WGS sequence"/>
</dbReference>
<name>A0A4R5YD45_KOCRO</name>
<sequence length="307" mass="32360">MTAQPLPEMSTGALEVRREGPVAWVVLDRPDRRNALSPAMWAALPGVLEKLDADPGVRVIGVRGAGGVFSAGADIAEVFECLGEPGTGLPRGGLLTEAEAALAAVHKPTVAALEGYCMGGAWMLAGACDLRIATASLRIGLTPARIGIVFPASGIRRLVRLVGPGTSSYLLLTGDTVTAADAERWGMLTRVVEDAGFETALEQVVTDLAGRSQLSVQAHKHLIGIASPDEGEASGLGSDEVSEALFREVLDGPDARIGQRAFLAKETPRFRWAGEDFWAARSGAAGKGREHRASIIRGRWPRRSARP</sequence>
<keyword evidence="3" id="KW-0413">Isomerase</keyword>
<dbReference type="GO" id="GO:0016853">
    <property type="term" value="F:isomerase activity"/>
    <property type="evidence" value="ECO:0007669"/>
    <property type="project" value="UniProtKB-KW"/>
</dbReference>
<dbReference type="Gene3D" id="3.90.226.10">
    <property type="entry name" value="2-enoyl-CoA Hydratase, Chain A, domain 1"/>
    <property type="match status" value="1"/>
</dbReference>
<organism evidence="3 4">
    <name type="scientific">Kocuria rosea</name>
    <name type="common">Deinococcus erythromyxa</name>
    <name type="synonym">Micrococcus rubens</name>
    <dbReference type="NCBI Taxonomy" id="1275"/>
    <lineage>
        <taxon>Bacteria</taxon>
        <taxon>Bacillati</taxon>
        <taxon>Actinomycetota</taxon>
        <taxon>Actinomycetes</taxon>
        <taxon>Micrococcales</taxon>
        <taxon>Micrococcaceae</taxon>
        <taxon>Kocuria</taxon>
    </lineage>
</organism>
<proteinExistence type="inferred from homology"/>
<dbReference type="RefSeq" id="WP_133410096.1">
    <property type="nucleotide sequence ID" value="NZ_SMZT01000003.1"/>
</dbReference>
<gene>
    <name evidence="3" type="ORF">E2R59_08150</name>
</gene>
<dbReference type="GeneID" id="64347386"/>
<feature type="region of interest" description="Disordered" evidence="2">
    <location>
        <begin position="283"/>
        <end position="307"/>
    </location>
</feature>
<dbReference type="SUPFAM" id="SSF52096">
    <property type="entry name" value="ClpP/crotonase"/>
    <property type="match status" value="1"/>
</dbReference>
<evidence type="ECO:0000313" key="4">
    <source>
        <dbReference type="Proteomes" id="UP000295163"/>
    </source>
</evidence>
<dbReference type="InterPro" id="IPR014748">
    <property type="entry name" value="Enoyl-CoA_hydra_C"/>
</dbReference>
<dbReference type="AlphaFoldDB" id="A0A4R5YD45"/>
<dbReference type="Pfam" id="PF00378">
    <property type="entry name" value="ECH_1"/>
    <property type="match status" value="1"/>
</dbReference>
<dbReference type="PANTHER" id="PTHR42964">
    <property type="entry name" value="ENOYL-COA HYDRATASE"/>
    <property type="match status" value="1"/>
</dbReference>